<protein>
    <submittedName>
        <fullName evidence="4">Phage integrase N-terminal SAM-like domain-containing protein</fullName>
    </submittedName>
</protein>
<dbReference type="RefSeq" id="WP_071533523.1">
    <property type="nucleotide sequence ID" value="NZ_JBBWYZ010000012.1"/>
</dbReference>
<keyword evidence="5" id="KW-1185">Reference proteome</keyword>
<feature type="domain" description="Integrase SAM-like N-terminal" evidence="3">
    <location>
        <begin position="17"/>
        <end position="56"/>
    </location>
</feature>
<evidence type="ECO:0000313" key="4">
    <source>
        <dbReference type="EMBL" id="MEK9513068.1"/>
    </source>
</evidence>
<dbReference type="Gene3D" id="1.10.150.130">
    <property type="match status" value="1"/>
</dbReference>
<dbReference type="Pfam" id="PF13495">
    <property type="entry name" value="Phage_int_SAM_4"/>
    <property type="match status" value="1"/>
</dbReference>
<dbReference type="InterPro" id="IPR004107">
    <property type="entry name" value="Integrase_SAM-like_N"/>
</dbReference>
<keyword evidence="1" id="KW-0238">DNA-binding</keyword>
<feature type="region of interest" description="Disordered" evidence="2">
    <location>
        <begin position="44"/>
        <end position="63"/>
    </location>
</feature>
<evidence type="ECO:0000256" key="2">
    <source>
        <dbReference type="SAM" id="MobiDB-lite"/>
    </source>
</evidence>
<reference evidence="4 5" key="1">
    <citation type="journal article" date="2024" name="Front. Microbiol.">
        <title>Transcriptomic insights into the dominance of two phototrophs throughout the water column of a tropical hypersaline-alkaline crater lake (Dziani Dzaha, Mayotte).</title>
        <authorList>
            <person name="Duperron S."/>
            <person name="Halary S."/>
            <person name="Bouly J.-P."/>
            <person name="Roussel T."/>
            <person name="Hugoni M."/>
            <person name="Bruto M."/>
            <person name="Oger P."/>
            <person name="Duval C."/>
            <person name="Woo A."/>
            <person name="Jezequiel D."/>
            <person name="Ader M."/>
            <person name="Leboulanger C."/>
            <person name="Agogue H."/>
            <person name="Grossi V."/>
            <person name="Trousselier M."/>
            <person name="Bernard C."/>
        </authorList>
    </citation>
    <scope>NUCLEOTIDE SEQUENCE [LARGE SCALE GENOMIC DNA]</scope>
    <source>
        <strain evidence="4 5">PMC 851.14</strain>
    </source>
</reference>
<comment type="caution">
    <text evidence="4">The sequence shown here is derived from an EMBL/GenBank/DDBJ whole genome shotgun (WGS) entry which is preliminary data.</text>
</comment>
<name>A0ABU9EMA5_LIMFS</name>
<dbReference type="EMBL" id="JBBWYZ010000012">
    <property type="protein sequence ID" value="MEK9513068.1"/>
    <property type="molecule type" value="Genomic_DNA"/>
</dbReference>
<evidence type="ECO:0000256" key="1">
    <source>
        <dbReference type="ARBA" id="ARBA00023125"/>
    </source>
</evidence>
<evidence type="ECO:0000259" key="3">
    <source>
        <dbReference type="Pfam" id="PF13495"/>
    </source>
</evidence>
<gene>
    <name evidence="4" type="ORF">AAEJ74_15700</name>
</gene>
<dbReference type="InterPro" id="IPR010998">
    <property type="entry name" value="Integrase_recombinase_N"/>
</dbReference>
<organism evidence="4 5">
    <name type="scientific">Limnospira fusiformis PMC 851.14</name>
    <dbReference type="NCBI Taxonomy" id="2219512"/>
    <lineage>
        <taxon>Bacteria</taxon>
        <taxon>Bacillati</taxon>
        <taxon>Cyanobacteriota</taxon>
        <taxon>Cyanophyceae</taxon>
        <taxon>Oscillatoriophycideae</taxon>
        <taxon>Oscillatoriales</taxon>
        <taxon>Sirenicapillariaceae</taxon>
        <taxon>Limnospira</taxon>
    </lineage>
</organism>
<sequence>MPWKCLNRPNFSIASAKPSRHLSRKTENSYLDYIQDFILFHQKRHPRQMGTPEVRASSSHGLP</sequence>
<proteinExistence type="predicted"/>
<evidence type="ECO:0000313" key="5">
    <source>
        <dbReference type="Proteomes" id="UP001387447"/>
    </source>
</evidence>
<dbReference type="Proteomes" id="UP001387447">
    <property type="component" value="Unassembled WGS sequence"/>
</dbReference>
<accession>A0ABU9EMA5</accession>